<evidence type="ECO:0000256" key="2">
    <source>
        <dbReference type="ARBA" id="ARBA00022723"/>
    </source>
</evidence>
<dbReference type="InterPro" id="IPR039058">
    <property type="entry name" value="Yippee_fam"/>
</dbReference>
<evidence type="ECO:0000256" key="5">
    <source>
        <dbReference type="SAM" id="MobiDB-lite"/>
    </source>
</evidence>
<organism evidence="7">
    <name type="scientific">Dunaliella tertiolecta</name>
    <name type="common">Green alga</name>
    <dbReference type="NCBI Taxonomy" id="3047"/>
    <lineage>
        <taxon>Eukaryota</taxon>
        <taxon>Viridiplantae</taxon>
        <taxon>Chlorophyta</taxon>
        <taxon>core chlorophytes</taxon>
        <taxon>Chlorophyceae</taxon>
        <taxon>CS clade</taxon>
        <taxon>Chlamydomonadales</taxon>
        <taxon>Dunaliellaceae</taxon>
        <taxon>Dunaliella</taxon>
    </lineage>
</organism>
<keyword evidence="3" id="KW-0862">Zinc</keyword>
<evidence type="ECO:0000256" key="1">
    <source>
        <dbReference type="ARBA" id="ARBA00005613"/>
    </source>
</evidence>
<evidence type="ECO:0000259" key="6">
    <source>
        <dbReference type="PROSITE" id="PS51792"/>
    </source>
</evidence>
<dbReference type="InterPro" id="IPR004910">
    <property type="entry name" value="Yippee/Mis18/Cereblon"/>
</dbReference>
<name>A0A7S3QX95_DUNTE</name>
<proteinExistence type="inferred from homology"/>
<dbReference type="PANTHER" id="PTHR13848">
    <property type="entry name" value="PROTEIN YIPPEE-LIKE CG15309-RELATED"/>
    <property type="match status" value="1"/>
</dbReference>
<protein>
    <recommendedName>
        <fullName evidence="4">Protein yippee-like</fullName>
    </recommendedName>
</protein>
<dbReference type="GO" id="GO:0046872">
    <property type="term" value="F:metal ion binding"/>
    <property type="evidence" value="ECO:0007669"/>
    <property type="project" value="UniProtKB-KW"/>
</dbReference>
<dbReference type="EMBL" id="HBIP01018900">
    <property type="protein sequence ID" value="CAE0496126.1"/>
    <property type="molecule type" value="Transcribed_RNA"/>
</dbReference>
<accession>A0A7S3QX95</accession>
<dbReference type="PROSITE" id="PS51792">
    <property type="entry name" value="YIPPEE"/>
    <property type="match status" value="1"/>
</dbReference>
<gene>
    <name evidence="7" type="ORF">DTER00134_LOCUS11199</name>
</gene>
<evidence type="ECO:0000256" key="4">
    <source>
        <dbReference type="RuleBase" id="RU110713"/>
    </source>
</evidence>
<evidence type="ECO:0000313" key="7">
    <source>
        <dbReference type="EMBL" id="CAE0496126.1"/>
    </source>
</evidence>
<feature type="domain" description="Yippee" evidence="6">
    <location>
        <begin position="13"/>
        <end position="110"/>
    </location>
</feature>
<comment type="similarity">
    <text evidence="1 4">Belongs to the yippee family.</text>
</comment>
<feature type="compositionally biased region" description="Polar residues" evidence="5">
    <location>
        <begin position="118"/>
        <end position="127"/>
    </location>
</feature>
<dbReference type="InterPro" id="IPR034751">
    <property type="entry name" value="Yippee"/>
</dbReference>
<feature type="compositionally biased region" description="Acidic residues" evidence="5">
    <location>
        <begin position="149"/>
        <end position="159"/>
    </location>
</feature>
<feature type="region of interest" description="Disordered" evidence="5">
    <location>
        <begin position="109"/>
        <end position="159"/>
    </location>
</feature>
<keyword evidence="2" id="KW-0479">Metal-binding</keyword>
<reference evidence="7" key="1">
    <citation type="submission" date="2021-01" db="EMBL/GenBank/DDBJ databases">
        <authorList>
            <person name="Corre E."/>
            <person name="Pelletier E."/>
            <person name="Niang G."/>
            <person name="Scheremetjew M."/>
            <person name="Finn R."/>
            <person name="Kale V."/>
            <person name="Holt S."/>
            <person name="Cochrane G."/>
            <person name="Meng A."/>
            <person name="Brown T."/>
            <person name="Cohen L."/>
        </authorList>
    </citation>
    <scope>NUCLEOTIDE SEQUENCE</scope>
    <source>
        <strain evidence="7">CCMP1320</strain>
    </source>
</reference>
<dbReference type="Pfam" id="PF03226">
    <property type="entry name" value="Yippee-Mis18"/>
    <property type="match status" value="1"/>
</dbReference>
<dbReference type="AlphaFoldDB" id="A0A7S3QX95"/>
<evidence type="ECO:0000256" key="3">
    <source>
        <dbReference type="ARBA" id="ARBA00022833"/>
    </source>
</evidence>
<sequence length="159" mass="17744">MGRPFRVFPKGEKVYSCCQCRCPLATQDELVSKQFHSKSGRAYLFSSAYNVTGSQAEERMMTTGVHVVQDIFCLECMAYVGWKYISAYDKTQKYKEGKVILERACLVDFDKSSPSPPTSDHTGSRSDSWPGLASSPDDTLAGEASLLLQEDESEEEDEL</sequence>